<dbReference type="PANTHER" id="PTHR47894">
    <property type="entry name" value="HTH-TYPE TRANSCRIPTIONAL REGULATOR GADX"/>
    <property type="match status" value="1"/>
</dbReference>
<dbReference type="Proteomes" id="UP000319255">
    <property type="component" value="Unassembled WGS sequence"/>
</dbReference>
<dbReference type="GO" id="GO:0005829">
    <property type="term" value="C:cytosol"/>
    <property type="evidence" value="ECO:0007669"/>
    <property type="project" value="TreeGrafter"/>
</dbReference>
<feature type="domain" description="HTH-type transcriptional regulator AraC-type N-terminal" evidence="2">
    <location>
        <begin position="54"/>
        <end position="226"/>
    </location>
</feature>
<accession>A0A501WUX2</accession>
<evidence type="ECO:0000256" key="1">
    <source>
        <dbReference type="ARBA" id="ARBA00023125"/>
    </source>
</evidence>
<dbReference type="InterPro" id="IPR032687">
    <property type="entry name" value="AraC-type_N"/>
</dbReference>
<dbReference type="AlphaFoldDB" id="A0A501WUX2"/>
<protein>
    <submittedName>
        <fullName evidence="3">AraC family transcriptional regulator</fullName>
    </submittedName>
</protein>
<dbReference type="GO" id="GO:0003700">
    <property type="term" value="F:DNA-binding transcription factor activity"/>
    <property type="evidence" value="ECO:0007669"/>
    <property type="project" value="TreeGrafter"/>
</dbReference>
<gene>
    <name evidence="3" type="ORF">FJM51_13525</name>
</gene>
<dbReference type="Pfam" id="PF12625">
    <property type="entry name" value="Arabinose_bd"/>
    <property type="match status" value="1"/>
</dbReference>
<name>A0A501WUX2_9RHOB</name>
<reference evidence="3 4" key="1">
    <citation type="submission" date="2019-06" db="EMBL/GenBank/DDBJ databases">
        <title>A novel bacterium of genus Amaricoccus, isolated from marine sediment.</title>
        <authorList>
            <person name="Huang H."/>
            <person name="Mo K."/>
            <person name="Hu Y."/>
        </authorList>
    </citation>
    <scope>NUCLEOTIDE SEQUENCE [LARGE SCALE GENOMIC DNA]</scope>
    <source>
        <strain evidence="3 4">HB172011</strain>
    </source>
</reference>
<organism evidence="3 4">
    <name type="scientific">Amaricoccus solimangrovi</name>
    <dbReference type="NCBI Taxonomy" id="2589815"/>
    <lineage>
        <taxon>Bacteria</taxon>
        <taxon>Pseudomonadati</taxon>
        <taxon>Pseudomonadota</taxon>
        <taxon>Alphaproteobacteria</taxon>
        <taxon>Rhodobacterales</taxon>
        <taxon>Paracoccaceae</taxon>
        <taxon>Amaricoccus</taxon>
    </lineage>
</organism>
<evidence type="ECO:0000313" key="4">
    <source>
        <dbReference type="Proteomes" id="UP000319255"/>
    </source>
</evidence>
<evidence type="ECO:0000313" key="3">
    <source>
        <dbReference type="EMBL" id="TPE49666.1"/>
    </source>
</evidence>
<dbReference type="GO" id="GO:0000976">
    <property type="term" value="F:transcription cis-regulatory region binding"/>
    <property type="evidence" value="ECO:0007669"/>
    <property type="project" value="TreeGrafter"/>
</dbReference>
<comment type="caution">
    <text evidence="3">The sequence shown here is derived from an EMBL/GenBank/DDBJ whole genome shotgun (WGS) entry which is preliminary data.</text>
</comment>
<proteinExistence type="predicted"/>
<keyword evidence="4" id="KW-1185">Reference proteome</keyword>
<evidence type="ECO:0000259" key="2">
    <source>
        <dbReference type="Pfam" id="PF12625"/>
    </source>
</evidence>
<dbReference type="PANTHER" id="PTHR47894:SF4">
    <property type="entry name" value="HTH-TYPE TRANSCRIPTIONAL REGULATOR GADX"/>
    <property type="match status" value="1"/>
</dbReference>
<dbReference type="OrthoDB" id="9804543at2"/>
<dbReference type="EMBL" id="VFRP01000013">
    <property type="protein sequence ID" value="TPE49666.1"/>
    <property type="molecule type" value="Genomic_DNA"/>
</dbReference>
<keyword evidence="1" id="KW-0238">DNA-binding</keyword>
<sequence length="270" mass="29608">MNVSATHFAPTSPSLAGRAGAVAPPMISVAALAGVPAWVRETFGDGVLRHGNHAAALDIELIEDQDCFIPQATMTSFLYEVERRAGEENLGLLLTPYLTFQTYGHWADYVLAAETLRGAIDRAVSTLGYHTSGDRMELSVVRGAARLSYYNATRGRAGYAHVAVGTAGVLLDLIRSYLSSDWRPELLTLDILRPRKAAPFEDAFLCPIAFEANAVSVFFGARFLNHSRRRHLRTGHLTLEDLARQRFNPTRPCGRIDSGIAFRVPALRLV</sequence>